<evidence type="ECO:0000256" key="3">
    <source>
        <dbReference type="ARBA" id="ARBA00023239"/>
    </source>
</evidence>
<dbReference type="InterPro" id="IPR029045">
    <property type="entry name" value="ClpP/crotonase-like_dom_sf"/>
</dbReference>
<dbReference type="Gene3D" id="3.90.226.10">
    <property type="entry name" value="2-enoyl-CoA Hydratase, Chain A, domain 1"/>
    <property type="match status" value="1"/>
</dbReference>
<comment type="caution">
    <text evidence="5">The sequence shown here is derived from an EMBL/GenBank/DDBJ whole genome shotgun (WGS) entry which is preliminary data.</text>
</comment>
<sequence length="290" mass="31625">MGRCAAPTETDRGRSVGKVIDVPYETLRYERRGHVGTLTLARPGKRNAQNPRMLRELVRIGEELRADETLRCLVVAGEGPSFSAGLDLREGMAEMIGGWADRPPEHDRFLALGMAVATSFEWIPRLHCPSIAAVQGHAYGAGLQLALACDFRVFAEGARAGLTETRFGLLPDMGATFRLPLLVGEARARELILLGEIIDHHEAQRIGLANQVVAADELHAAAQRLADRLAAQPPLAVSGARRAMDAVRRRDGEASLRIAVEQQAGCITSEDFKEARQAMAEGRPPEWRGR</sequence>
<dbReference type="GO" id="GO:0016829">
    <property type="term" value="F:lyase activity"/>
    <property type="evidence" value="ECO:0007669"/>
    <property type="project" value="UniProtKB-KW"/>
</dbReference>
<accession>A0A6I4MGJ2</accession>
<dbReference type="GO" id="GO:0016853">
    <property type="term" value="F:isomerase activity"/>
    <property type="evidence" value="ECO:0007669"/>
    <property type="project" value="UniProtKB-KW"/>
</dbReference>
<keyword evidence="3" id="KW-0456">Lyase</keyword>
<dbReference type="Proteomes" id="UP000462055">
    <property type="component" value="Unassembled WGS sequence"/>
</dbReference>
<name>A0A6I4MGJ2_9ACTN</name>
<keyword evidence="2" id="KW-0443">Lipid metabolism</keyword>
<dbReference type="InterPro" id="IPR018376">
    <property type="entry name" value="Enoyl-CoA_hyd/isom_CS"/>
</dbReference>
<evidence type="ECO:0000256" key="4">
    <source>
        <dbReference type="RuleBase" id="RU003707"/>
    </source>
</evidence>
<evidence type="ECO:0000256" key="1">
    <source>
        <dbReference type="ARBA" id="ARBA00005254"/>
    </source>
</evidence>
<dbReference type="PANTHER" id="PTHR11941:SF169">
    <property type="entry name" value="(7AS)-7A-METHYL-1,5-DIOXO-2,3,5,6,7,7A-HEXAHYDRO-1H-INDENE-CARBOXYL-COA HYDROLASE"/>
    <property type="match status" value="1"/>
</dbReference>
<dbReference type="CDD" id="cd06558">
    <property type="entry name" value="crotonase-like"/>
    <property type="match status" value="1"/>
</dbReference>
<dbReference type="Pfam" id="PF00378">
    <property type="entry name" value="ECH_1"/>
    <property type="match status" value="1"/>
</dbReference>
<reference evidence="5" key="1">
    <citation type="submission" date="2019-12" db="EMBL/GenBank/DDBJ databases">
        <title>Actinomadura physcomitrii sp. nov., a novel actinomycete isolated from moss [Physcomitrium sphaericum (Ludw) Fuernr].</title>
        <authorList>
            <person name="Zhuang X."/>
        </authorList>
    </citation>
    <scope>NUCLEOTIDE SEQUENCE [LARGE SCALE GENOMIC DNA]</scope>
    <source>
        <strain evidence="5">LD22</strain>
    </source>
</reference>
<dbReference type="SUPFAM" id="SSF52096">
    <property type="entry name" value="ClpP/crotonase"/>
    <property type="match status" value="1"/>
</dbReference>
<protein>
    <submittedName>
        <fullName evidence="5">Enoyl-CoA hydratase/isomerase family protein</fullName>
    </submittedName>
</protein>
<dbReference type="InterPro" id="IPR001753">
    <property type="entry name" value="Enoyl-CoA_hydra/iso"/>
</dbReference>
<dbReference type="GO" id="GO:0006635">
    <property type="term" value="P:fatty acid beta-oxidation"/>
    <property type="evidence" value="ECO:0007669"/>
    <property type="project" value="TreeGrafter"/>
</dbReference>
<evidence type="ECO:0000256" key="2">
    <source>
        <dbReference type="ARBA" id="ARBA00023098"/>
    </source>
</evidence>
<gene>
    <name evidence="5" type="ORF">F8568_021165</name>
</gene>
<dbReference type="PANTHER" id="PTHR11941">
    <property type="entry name" value="ENOYL-COA HYDRATASE-RELATED"/>
    <property type="match status" value="1"/>
</dbReference>
<evidence type="ECO:0000313" key="5">
    <source>
        <dbReference type="EMBL" id="MWA02841.1"/>
    </source>
</evidence>
<comment type="similarity">
    <text evidence="1 4">Belongs to the enoyl-CoA hydratase/isomerase family.</text>
</comment>
<dbReference type="AlphaFoldDB" id="A0A6I4MGJ2"/>
<keyword evidence="6" id="KW-1185">Reference proteome</keyword>
<dbReference type="PROSITE" id="PS00166">
    <property type="entry name" value="ENOYL_COA_HYDRATASE"/>
    <property type="match status" value="1"/>
</dbReference>
<dbReference type="EMBL" id="WBMS02000016">
    <property type="protein sequence ID" value="MWA02841.1"/>
    <property type="molecule type" value="Genomic_DNA"/>
</dbReference>
<evidence type="ECO:0000313" key="6">
    <source>
        <dbReference type="Proteomes" id="UP000462055"/>
    </source>
</evidence>
<proteinExistence type="inferred from homology"/>
<organism evidence="5 6">
    <name type="scientific">Actinomadura physcomitrii</name>
    <dbReference type="NCBI Taxonomy" id="2650748"/>
    <lineage>
        <taxon>Bacteria</taxon>
        <taxon>Bacillati</taxon>
        <taxon>Actinomycetota</taxon>
        <taxon>Actinomycetes</taxon>
        <taxon>Streptosporangiales</taxon>
        <taxon>Thermomonosporaceae</taxon>
        <taxon>Actinomadura</taxon>
    </lineage>
</organism>